<sequence length="65" mass="7383">MVPVETVKLSKIVSKLSPELVPFLKKKELDSDIVLMDGLDSLEVDDVMEIVQFSISEHQRDAFLH</sequence>
<gene>
    <name evidence="1" type="ORF">ACFFK0_15270</name>
</gene>
<name>A0ABV6DMB7_9BACL</name>
<evidence type="ECO:0000313" key="1">
    <source>
        <dbReference type="EMBL" id="MFC0213791.1"/>
    </source>
</evidence>
<accession>A0ABV6DMB7</accession>
<dbReference type="Proteomes" id="UP001589776">
    <property type="component" value="Unassembled WGS sequence"/>
</dbReference>
<protein>
    <submittedName>
        <fullName evidence="1">Uncharacterized protein</fullName>
    </submittedName>
</protein>
<proteinExistence type="predicted"/>
<dbReference type="EMBL" id="JBHLWN010000062">
    <property type="protein sequence ID" value="MFC0213791.1"/>
    <property type="molecule type" value="Genomic_DNA"/>
</dbReference>
<evidence type="ECO:0000313" key="2">
    <source>
        <dbReference type="Proteomes" id="UP001589776"/>
    </source>
</evidence>
<organism evidence="1 2">
    <name type="scientific">Paenibacillus chartarius</name>
    <dbReference type="NCBI Taxonomy" id="747481"/>
    <lineage>
        <taxon>Bacteria</taxon>
        <taxon>Bacillati</taxon>
        <taxon>Bacillota</taxon>
        <taxon>Bacilli</taxon>
        <taxon>Bacillales</taxon>
        <taxon>Paenibacillaceae</taxon>
        <taxon>Paenibacillus</taxon>
    </lineage>
</organism>
<dbReference type="RefSeq" id="WP_377471126.1">
    <property type="nucleotide sequence ID" value="NZ_JBHLWN010000062.1"/>
</dbReference>
<comment type="caution">
    <text evidence="1">The sequence shown here is derived from an EMBL/GenBank/DDBJ whole genome shotgun (WGS) entry which is preliminary data.</text>
</comment>
<keyword evidence="2" id="KW-1185">Reference proteome</keyword>
<reference evidence="1 2" key="1">
    <citation type="submission" date="2024-09" db="EMBL/GenBank/DDBJ databases">
        <authorList>
            <person name="Sun Q."/>
            <person name="Mori K."/>
        </authorList>
    </citation>
    <scope>NUCLEOTIDE SEQUENCE [LARGE SCALE GENOMIC DNA]</scope>
    <source>
        <strain evidence="1 2">CCM 7759</strain>
    </source>
</reference>